<feature type="region of interest" description="Disordered" evidence="1">
    <location>
        <begin position="659"/>
        <end position="682"/>
    </location>
</feature>
<accession>G2JBM4</accession>
<keyword evidence="2" id="KW-0812">Transmembrane</keyword>
<feature type="domain" description="TraG N-terminal Proteobacteria" evidence="3">
    <location>
        <begin position="4"/>
        <end position="466"/>
    </location>
</feature>
<feature type="transmembrane region" description="Helical" evidence="2">
    <location>
        <begin position="428"/>
        <end position="447"/>
    </location>
</feature>
<feature type="compositionally biased region" description="Polar residues" evidence="1">
    <location>
        <begin position="659"/>
        <end position="671"/>
    </location>
</feature>
<dbReference type="Pfam" id="PF07916">
    <property type="entry name" value="TraG_N"/>
    <property type="match status" value="1"/>
</dbReference>
<organism evidence="4 5">
    <name type="scientific">Candidatus Glomeribacter gigasporarum BEG34</name>
    <dbReference type="NCBI Taxonomy" id="1070319"/>
    <lineage>
        <taxon>Bacteria</taxon>
        <taxon>Pseudomonadati</taxon>
        <taxon>Pseudomonadota</taxon>
        <taxon>Betaproteobacteria</taxon>
        <taxon>Burkholderiales</taxon>
        <taxon>Burkholderiaceae</taxon>
        <taxon>Candidatus Glomeribacter</taxon>
    </lineage>
</organism>
<dbReference type="EMBL" id="CAFB01000069">
    <property type="protein sequence ID" value="CCD30178.1"/>
    <property type="molecule type" value="Genomic_DNA"/>
</dbReference>
<protein>
    <submittedName>
        <fullName evidence="4">Type IV conjugative transfer system protein TraG</fullName>
    </submittedName>
</protein>
<comment type="caution">
    <text evidence="4">The sequence shown here is derived from an EMBL/GenBank/DDBJ whole genome shotgun (WGS) entry which is preliminary data.</text>
</comment>
<feature type="transmembrane region" description="Helical" evidence="2">
    <location>
        <begin position="33"/>
        <end position="51"/>
    </location>
</feature>
<evidence type="ECO:0000313" key="4">
    <source>
        <dbReference type="EMBL" id="CCD30178.1"/>
    </source>
</evidence>
<dbReference type="InterPro" id="IPR012931">
    <property type="entry name" value="TraG_N_Proteobacteria"/>
</dbReference>
<dbReference type="eggNOG" id="COG4678">
    <property type="taxonomic scope" value="Bacteria"/>
</dbReference>
<reference evidence="4 5" key="1">
    <citation type="submission" date="2011-08" db="EMBL/GenBank/DDBJ databases">
        <title>The genome of the obligate endobacterium of an arbuscular mycorrhizal fungus reveals an interphylum network of nutritional interactions.</title>
        <authorList>
            <person name="Ghignone S."/>
            <person name="Salvioli A."/>
            <person name="Anca I."/>
            <person name="Lumini E."/>
            <person name="Ortu G."/>
            <person name="Petiti L."/>
            <person name="Cruveiller S."/>
            <person name="Bianciotto V."/>
            <person name="Piffanelli P."/>
            <person name="Lanfranco L."/>
            <person name="Bonfante P."/>
        </authorList>
    </citation>
    <scope>NUCLEOTIDE SEQUENCE [LARGE SCALE GENOMIC DNA]</scope>
    <source>
        <strain evidence="4 5">BEG34</strain>
    </source>
</reference>
<name>G2JBM4_9BURK</name>
<dbReference type="RefSeq" id="WP_006683239.1">
    <property type="nucleotide sequence ID" value="NZ_CAFB01000069.1"/>
</dbReference>
<evidence type="ECO:0000256" key="1">
    <source>
        <dbReference type="SAM" id="MobiDB-lite"/>
    </source>
</evidence>
<feature type="transmembrane region" description="Helical" evidence="2">
    <location>
        <begin position="63"/>
        <end position="81"/>
    </location>
</feature>
<dbReference type="AlphaFoldDB" id="G2JBM4"/>
<evidence type="ECO:0000259" key="3">
    <source>
        <dbReference type="Pfam" id="PF07916"/>
    </source>
</evidence>
<dbReference type="STRING" id="1070319.CAGGBEG34_40024"/>
<keyword evidence="5" id="KW-1185">Reference proteome</keyword>
<dbReference type="Proteomes" id="UP000054051">
    <property type="component" value="Unassembled WGS sequence"/>
</dbReference>
<sequence>MHFTLYSIGDSAFLEQILHAVAMITGTGDFKQLVGCGLLLGVLAVMAQSLLQGARTLPFQQVFMGWLVYACLFGPSCTVTIEDAYTGQVRVVSNAPIGVGLAGGIISNLGYSLTRLFETAYQPIAPGIASHGFAESLKVLNEIRRSVGQDIGLFNAWDKAIGGGEDGNGVNTRRSWITYIHECTLNKVDLINSREYTPVEKLLRQPIRAALHFPSRIHGTHLYLSSGNPQGEDMDCSQAWNRLQEATRYLNSPVVETYLYKQIGANPFQKMRNALDAVSQTGTSAIQYLQTALLEPLYYEAAAGRYRDFQDFSSALVVEQAIQQRNTQWAAEQSTFMTIVRPMMTFFEGLVYAITPLLAFLIVMGMFGIQLAGRYAQMLLWIQLWLPVLSIINLFIHMAATRAMASYTAAGLDSMYALDHASQVLQHWIATGGMLAAATPVISLFIVTGSSYVMTSLAGKVVGAEHIDENIQTPDIVKPAPFLGMQSLYRQDSFSGPSRTGAEQTFGSLDIGAAVSSGFQSAQLRDQQASAAFSHVLSRAFSEDVSQTQRYARIEALDRVFASQNSEDWQTANQHAKQFMDKAQVDAAHASKVRGAILAQMSGQAGAEATAQLLAPLAGTKLGGGGKLNLSGKAQGTTESAKEDQQTMSMATVTDFTKSVQSSHATSQRMQDQLARGYKTQSGQQFEHALGDALSEDYRQAAEQKYAAHQSFQQWAQRQSQFGLSQKVDLKTLGAAIANDPEASRLSWQAFYRLSPKDRQAVLQNEQWYQSYQGGAVNPAGARNIALMKQLSTLGKEGEIADIAGKALHQESRPTGVANAYSDLSAPSMDSSLPSQVQQATAPAAGLQSHIDRQSLLNKAHTGVSADAKSLSAQAPPDEIQQHAQAGQQSVIQQAHAMNQAVSKPEEDKAWSRLMAAPENPTLNVRSWGALDNMADWAAREYNRLSGAVEAGLGASFDSFDHSMSELHALTSEQRTAMSAQTNDQGAMAKGYDQAQAWMNTGTNLANGAQGLSLMQQGEYYASALWTALKAGPEHATQFWQQYGQQFKTTQQALAQSQFGLSDKQAALYTESLYSKLFDGNPAQVEAAARALHSDYPDRSAAEVNKMATVLQNAPRAGKQAGSFLAQTNLGGINHARRSTAGALK</sequence>
<keyword evidence="2" id="KW-0472">Membrane</keyword>
<feature type="transmembrane region" description="Helical" evidence="2">
    <location>
        <begin position="378"/>
        <end position="396"/>
    </location>
</feature>
<feature type="transmembrane region" description="Helical" evidence="2">
    <location>
        <begin position="350"/>
        <end position="372"/>
    </location>
</feature>
<gene>
    <name evidence="4" type="primary">traG</name>
    <name evidence="4" type="ORF">CAGGBEG34_40024</name>
</gene>
<evidence type="ECO:0000256" key="2">
    <source>
        <dbReference type="SAM" id="Phobius"/>
    </source>
</evidence>
<keyword evidence="2" id="KW-1133">Transmembrane helix</keyword>
<evidence type="ECO:0000313" key="5">
    <source>
        <dbReference type="Proteomes" id="UP000054051"/>
    </source>
</evidence>
<proteinExistence type="predicted"/>
<dbReference type="OrthoDB" id="8610629at2"/>